<evidence type="ECO:0000313" key="1">
    <source>
        <dbReference type="EMBL" id="GJE77747.1"/>
    </source>
</evidence>
<protein>
    <submittedName>
        <fullName evidence="1">Uncharacterized protein</fullName>
    </submittedName>
</protein>
<accession>A0ABQ4V388</accession>
<reference evidence="1" key="1">
    <citation type="journal article" date="2021" name="Front. Microbiol.">
        <title>Comprehensive Comparative Genomics and Phenotyping of Methylobacterium Species.</title>
        <authorList>
            <person name="Alessa O."/>
            <person name="Ogura Y."/>
            <person name="Fujitani Y."/>
            <person name="Takami H."/>
            <person name="Hayashi T."/>
            <person name="Sahin N."/>
            <person name="Tani A."/>
        </authorList>
    </citation>
    <scope>NUCLEOTIDE SEQUENCE</scope>
    <source>
        <strain evidence="1">DSM 14458</strain>
    </source>
</reference>
<gene>
    <name evidence="1" type="ORF">BGCPKDLD_4354</name>
</gene>
<dbReference type="RefSeq" id="WP_238308532.1">
    <property type="nucleotide sequence ID" value="NZ_BPRE01000017.1"/>
</dbReference>
<dbReference type="Proteomes" id="UP001055093">
    <property type="component" value="Unassembled WGS sequence"/>
</dbReference>
<evidence type="ECO:0000313" key="2">
    <source>
        <dbReference type="Proteomes" id="UP001055093"/>
    </source>
</evidence>
<reference evidence="1" key="2">
    <citation type="submission" date="2021-08" db="EMBL/GenBank/DDBJ databases">
        <authorList>
            <person name="Tani A."/>
            <person name="Ola A."/>
            <person name="Ogura Y."/>
            <person name="Katsura K."/>
            <person name="Hayashi T."/>
        </authorList>
    </citation>
    <scope>NUCLEOTIDE SEQUENCE</scope>
    <source>
        <strain evidence="1">DSM 14458</strain>
    </source>
</reference>
<sequence>MTEITPERVELLTLRARIAVTERVAWLGAEIAAMMRPEQTLTFIEEQRELLARIYSSAGEGTETLTDAERRLVADEVEKRFRELIETVKSAGRIG</sequence>
<dbReference type="EMBL" id="BPRE01000017">
    <property type="protein sequence ID" value="GJE77747.1"/>
    <property type="molecule type" value="Genomic_DNA"/>
</dbReference>
<proteinExistence type="predicted"/>
<keyword evidence="2" id="KW-1185">Reference proteome</keyword>
<name>A0ABQ4V388_9HYPH</name>
<organism evidence="1 2">
    <name type="scientific">Methylorubrum suomiense</name>
    <dbReference type="NCBI Taxonomy" id="144191"/>
    <lineage>
        <taxon>Bacteria</taxon>
        <taxon>Pseudomonadati</taxon>
        <taxon>Pseudomonadota</taxon>
        <taxon>Alphaproteobacteria</taxon>
        <taxon>Hyphomicrobiales</taxon>
        <taxon>Methylobacteriaceae</taxon>
        <taxon>Methylorubrum</taxon>
    </lineage>
</organism>
<comment type="caution">
    <text evidence="1">The sequence shown here is derived from an EMBL/GenBank/DDBJ whole genome shotgun (WGS) entry which is preliminary data.</text>
</comment>